<sequence>MRRWVHDIDTGNAKPIRAQGRPLSPPENEAVRKFIEEGLRDGVIEPSESPWSAPLILVKKKDGSTSAY</sequence>
<evidence type="ECO:0000313" key="2">
    <source>
        <dbReference type="EMBL" id="KZT27254.1"/>
    </source>
</evidence>
<dbReference type="InterPro" id="IPR043502">
    <property type="entry name" value="DNA/RNA_pol_sf"/>
</dbReference>
<dbReference type="STRING" id="1314782.A0A165TVX9"/>
<accession>A0A165TVX9</accession>
<dbReference type="AlphaFoldDB" id="A0A165TVX9"/>
<dbReference type="InParanoid" id="A0A165TVX9"/>
<gene>
    <name evidence="2" type="ORF">NEOLEDRAFT_1131307</name>
</gene>
<dbReference type="Proteomes" id="UP000076761">
    <property type="component" value="Unassembled WGS sequence"/>
</dbReference>
<dbReference type="EMBL" id="KV425563">
    <property type="protein sequence ID" value="KZT27254.1"/>
    <property type="molecule type" value="Genomic_DNA"/>
</dbReference>
<evidence type="ECO:0008006" key="4">
    <source>
        <dbReference type="Google" id="ProtNLM"/>
    </source>
</evidence>
<name>A0A165TVX9_9AGAM</name>
<reference evidence="2 3" key="1">
    <citation type="journal article" date="2016" name="Mol. Biol. Evol.">
        <title>Comparative Genomics of Early-Diverging Mushroom-Forming Fungi Provides Insights into the Origins of Lignocellulose Decay Capabilities.</title>
        <authorList>
            <person name="Nagy L.G."/>
            <person name="Riley R."/>
            <person name="Tritt A."/>
            <person name="Adam C."/>
            <person name="Daum C."/>
            <person name="Floudas D."/>
            <person name="Sun H."/>
            <person name="Yadav J.S."/>
            <person name="Pangilinan J."/>
            <person name="Larsson K.H."/>
            <person name="Matsuura K."/>
            <person name="Barry K."/>
            <person name="Labutti K."/>
            <person name="Kuo R."/>
            <person name="Ohm R.A."/>
            <person name="Bhattacharya S.S."/>
            <person name="Shirouzu T."/>
            <person name="Yoshinaga Y."/>
            <person name="Martin F.M."/>
            <person name="Grigoriev I.V."/>
            <person name="Hibbett D.S."/>
        </authorList>
    </citation>
    <scope>NUCLEOTIDE SEQUENCE [LARGE SCALE GENOMIC DNA]</scope>
    <source>
        <strain evidence="2 3">HHB14362 ss-1</strain>
    </source>
</reference>
<dbReference type="PANTHER" id="PTHR15503">
    <property type="entry name" value="LDOC1 RELATED"/>
    <property type="match status" value="1"/>
</dbReference>
<dbReference type="OrthoDB" id="3250101at2759"/>
<evidence type="ECO:0000313" key="3">
    <source>
        <dbReference type="Proteomes" id="UP000076761"/>
    </source>
</evidence>
<keyword evidence="3" id="KW-1185">Reference proteome</keyword>
<dbReference type="InterPro" id="IPR032567">
    <property type="entry name" value="RTL1-rel"/>
</dbReference>
<feature type="region of interest" description="Disordered" evidence="1">
    <location>
        <begin position="1"/>
        <end position="26"/>
    </location>
</feature>
<dbReference type="SUPFAM" id="SSF56672">
    <property type="entry name" value="DNA/RNA polymerases"/>
    <property type="match status" value="1"/>
</dbReference>
<evidence type="ECO:0000256" key="1">
    <source>
        <dbReference type="SAM" id="MobiDB-lite"/>
    </source>
</evidence>
<dbReference type="PANTHER" id="PTHR15503:SF22">
    <property type="entry name" value="TRANSPOSON TY3-I GAG POLYPROTEIN"/>
    <property type="match status" value="1"/>
</dbReference>
<dbReference type="Gene3D" id="3.10.10.10">
    <property type="entry name" value="HIV Type 1 Reverse Transcriptase, subunit A, domain 1"/>
    <property type="match status" value="1"/>
</dbReference>
<organism evidence="2 3">
    <name type="scientific">Neolentinus lepideus HHB14362 ss-1</name>
    <dbReference type="NCBI Taxonomy" id="1314782"/>
    <lineage>
        <taxon>Eukaryota</taxon>
        <taxon>Fungi</taxon>
        <taxon>Dikarya</taxon>
        <taxon>Basidiomycota</taxon>
        <taxon>Agaricomycotina</taxon>
        <taxon>Agaricomycetes</taxon>
        <taxon>Gloeophyllales</taxon>
        <taxon>Gloeophyllaceae</taxon>
        <taxon>Neolentinus</taxon>
    </lineage>
</organism>
<proteinExistence type="predicted"/>
<protein>
    <recommendedName>
        <fullName evidence="4">DNA/RNA polymerase</fullName>
    </recommendedName>
</protein>